<proteinExistence type="predicted"/>
<keyword evidence="1" id="KW-0472">Membrane</keyword>
<feature type="transmembrane region" description="Helical" evidence="1">
    <location>
        <begin position="39"/>
        <end position="60"/>
    </location>
</feature>
<dbReference type="EMBL" id="SZNQ01000003">
    <property type="protein sequence ID" value="TKS96385.1"/>
    <property type="molecule type" value="Genomic_DNA"/>
</dbReference>
<organism evidence="2 3">
    <name type="scientific">Streptomyces lasalocidi</name>
    <name type="common">Streptomyces lasaliensis</name>
    <dbReference type="NCBI Taxonomy" id="324833"/>
    <lineage>
        <taxon>Bacteria</taxon>
        <taxon>Bacillati</taxon>
        <taxon>Actinomycetota</taxon>
        <taxon>Actinomycetes</taxon>
        <taxon>Kitasatosporales</taxon>
        <taxon>Streptomycetaceae</taxon>
        <taxon>Streptomyces</taxon>
    </lineage>
</organism>
<evidence type="ECO:0000313" key="3">
    <source>
        <dbReference type="Proteomes" id="UP000305929"/>
    </source>
</evidence>
<comment type="caution">
    <text evidence="2">The sequence shown here is derived from an EMBL/GenBank/DDBJ whole genome shotgun (WGS) entry which is preliminary data.</text>
</comment>
<dbReference type="RefSeq" id="WP_137311480.1">
    <property type="nucleotide sequence ID" value="NZ_SZNQ01000003.1"/>
</dbReference>
<evidence type="ECO:0000256" key="1">
    <source>
        <dbReference type="SAM" id="Phobius"/>
    </source>
</evidence>
<keyword evidence="1" id="KW-0812">Transmembrane</keyword>
<sequence>MPVVDGKSPSPWVRWALRWGAPSAVVALVSVWVLDPASLVGAVIAAGVALTALLVFVGTMPRRQPPTQQRARRDAGT</sequence>
<protein>
    <submittedName>
        <fullName evidence="2">Uncharacterized protein</fullName>
    </submittedName>
</protein>
<accession>A0A4U5W8A0</accession>
<keyword evidence="3" id="KW-1185">Reference proteome</keyword>
<gene>
    <name evidence="2" type="ORF">E4U91_37680</name>
</gene>
<dbReference type="AlphaFoldDB" id="A0A4U5W8A0"/>
<keyword evidence="1" id="KW-1133">Transmembrane helix</keyword>
<name>A0A4U5W8A0_STRLS</name>
<dbReference type="Proteomes" id="UP000305929">
    <property type="component" value="Unassembled WGS sequence"/>
</dbReference>
<feature type="transmembrane region" description="Helical" evidence="1">
    <location>
        <begin position="12"/>
        <end position="33"/>
    </location>
</feature>
<reference evidence="2 3" key="1">
    <citation type="submission" date="2019-04" db="EMBL/GenBank/DDBJ databases">
        <title>Streptomyces lasaliensis sp. nov., an Actinomycete isolated from soil which produces the polyether antibiotic lasalocid.</title>
        <authorList>
            <person name="Erwin G."/>
            <person name="Haber C."/>
        </authorList>
    </citation>
    <scope>NUCLEOTIDE SEQUENCE [LARGE SCALE GENOMIC DNA]</scope>
    <source>
        <strain evidence="2 3">X-537</strain>
    </source>
</reference>
<evidence type="ECO:0000313" key="2">
    <source>
        <dbReference type="EMBL" id="TKS96385.1"/>
    </source>
</evidence>